<name>A0ABR2JCB1_9EUKA</name>
<organism evidence="1 2">
    <name type="scientific">Tritrichomonas musculus</name>
    <dbReference type="NCBI Taxonomy" id="1915356"/>
    <lineage>
        <taxon>Eukaryota</taxon>
        <taxon>Metamonada</taxon>
        <taxon>Parabasalia</taxon>
        <taxon>Tritrichomonadida</taxon>
        <taxon>Tritrichomonadidae</taxon>
        <taxon>Tritrichomonas</taxon>
    </lineage>
</organism>
<keyword evidence="2" id="KW-1185">Reference proteome</keyword>
<evidence type="ECO:0000313" key="2">
    <source>
        <dbReference type="Proteomes" id="UP001470230"/>
    </source>
</evidence>
<protein>
    <submittedName>
        <fullName evidence="1">Uncharacterized protein</fullName>
    </submittedName>
</protein>
<dbReference type="EMBL" id="JAPFFF010000012">
    <property type="protein sequence ID" value="KAK8875503.1"/>
    <property type="molecule type" value="Genomic_DNA"/>
</dbReference>
<sequence length="634" mass="73519">MNKLTQSREIKKKMNKNRNEIKSLKMRMGKKYQKLENNEDQKIQIRPKASNVSNTTKTYVKNVKNNARKHKNHRLWSENIKLLFLGVLLMSYPCYRLLSQSLMIPSYSTLIRFMNFHCHISTDMITNIDLVHKICDKYRESTKLKKSIKIPGVLAVEAISFDPYIKIHNNGTVSGVIGHIQINNEELNKIKSVIKEQEQLIKNLKNITINSAFVYQFQPLSYEYKCFTIFVQASTSGKAKYGQISTLKKLSKILNENNVSVFSYASDGDSTYHPLIRDNVLRWNPKNRPILNFSKELFINDPLHVLKRGRYKLISKKVCTLEKNSPSVSINNSIKEVLNLPSEVFLNSRFTKMHDDLPLKLFDIKVFQLLEEMGIYSTSSYYLPYTLLILSISNENITIDDRVDFLEIISYYMNFYKQLTKSVKNVCPQKSNNSCIIMFDNQMIDDLISTCVSFNSFIELFSGSICLNRLGTNALEHHFGLMRLKAHYKHSYDAYLENEVKTKMLEKIENEILSNIVRSRKPTFGVTMEITEEIYGEKSLFTNEQYAYSILSTYGFPVKKLNFKMSKNDVHYAYLSFKQKLNRITEKGKRRCDCAFNSRDVAHSYCKSCGIRSRQDSASILHSDKVACVCSNNK</sequence>
<reference evidence="1 2" key="1">
    <citation type="submission" date="2024-04" db="EMBL/GenBank/DDBJ databases">
        <title>Tritrichomonas musculus Genome.</title>
        <authorList>
            <person name="Alves-Ferreira E."/>
            <person name="Grigg M."/>
            <person name="Lorenzi H."/>
            <person name="Galac M."/>
        </authorList>
    </citation>
    <scope>NUCLEOTIDE SEQUENCE [LARGE SCALE GENOMIC DNA]</scope>
    <source>
        <strain evidence="1 2">EAF2021</strain>
    </source>
</reference>
<dbReference type="Proteomes" id="UP001470230">
    <property type="component" value="Unassembled WGS sequence"/>
</dbReference>
<evidence type="ECO:0000313" key="1">
    <source>
        <dbReference type="EMBL" id="KAK8875503.1"/>
    </source>
</evidence>
<accession>A0ABR2JCB1</accession>
<comment type="caution">
    <text evidence="1">The sequence shown here is derived from an EMBL/GenBank/DDBJ whole genome shotgun (WGS) entry which is preliminary data.</text>
</comment>
<proteinExistence type="predicted"/>
<gene>
    <name evidence="1" type="ORF">M9Y10_005669</name>
</gene>